<name>M4B5Z9_HYAAE</name>
<organism evidence="1 2">
    <name type="scientific">Hyaloperonospora arabidopsidis (strain Emoy2)</name>
    <name type="common">Downy mildew agent</name>
    <name type="synonym">Peronospora arabidopsidis</name>
    <dbReference type="NCBI Taxonomy" id="559515"/>
    <lineage>
        <taxon>Eukaryota</taxon>
        <taxon>Sar</taxon>
        <taxon>Stramenopiles</taxon>
        <taxon>Oomycota</taxon>
        <taxon>Peronosporomycetes</taxon>
        <taxon>Peronosporales</taxon>
        <taxon>Peronosporaceae</taxon>
        <taxon>Hyaloperonospora</taxon>
    </lineage>
</organism>
<sequence length="134" mass="15256">MAFEHRHKQRHTATTAVDSDFTLRYADFTLLHPPRHPRLTVARHLTVVYRHQRSACSFSVAILTARLPQTPSCGVRRFMAALLTYFARQSLQLGDFSSIVRPMNTTFVRRIPSESACGWSAAGQSFARKHTRGR</sequence>
<dbReference type="VEuPathDB" id="FungiDB:HpaG801699"/>
<dbReference type="Proteomes" id="UP000011713">
    <property type="component" value="Unassembled WGS sequence"/>
</dbReference>
<keyword evidence="2" id="KW-1185">Reference proteome</keyword>
<protein>
    <submittedName>
        <fullName evidence="1">Uncharacterized protein</fullName>
    </submittedName>
</protein>
<dbReference type="InParanoid" id="M4B5Z9"/>
<evidence type="ECO:0000313" key="1">
    <source>
        <dbReference type="EnsemblProtists" id="HpaP801699"/>
    </source>
</evidence>
<dbReference type="EnsemblProtists" id="HpaT801699">
    <property type="protein sequence ID" value="HpaP801699"/>
    <property type="gene ID" value="HpaG801699"/>
</dbReference>
<proteinExistence type="predicted"/>
<dbReference type="EMBL" id="JH598461">
    <property type="status" value="NOT_ANNOTATED_CDS"/>
    <property type="molecule type" value="Genomic_DNA"/>
</dbReference>
<reference evidence="2" key="1">
    <citation type="journal article" date="2010" name="Science">
        <title>Signatures of adaptation to obligate biotrophy in the Hyaloperonospora arabidopsidis genome.</title>
        <authorList>
            <person name="Baxter L."/>
            <person name="Tripathy S."/>
            <person name="Ishaque N."/>
            <person name="Boot N."/>
            <person name="Cabral A."/>
            <person name="Kemen E."/>
            <person name="Thines M."/>
            <person name="Ah-Fong A."/>
            <person name="Anderson R."/>
            <person name="Badejoko W."/>
            <person name="Bittner-Eddy P."/>
            <person name="Boore J.L."/>
            <person name="Chibucos M.C."/>
            <person name="Coates M."/>
            <person name="Dehal P."/>
            <person name="Delehaunty K."/>
            <person name="Dong S."/>
            <person name="Downton P."/>
            <person name="Dumas B."/>
            <person name="Fabro G."/>
            <person name="Fronick C."/>
            <person name="Fuerstenberg S.I."/>
            <person name="Fulton L."/>
            <person name="Gaulin E."/>
            <person name="Govers F."/>
            <person name="Hughes L."/>
            <person name="Humphray S."/>
            <person name="Jiang R.H."/>
            <person name="Judelson H."/>
            <person name="Kamoun S."/>
            <person name="Kyung K."/>
            <person name="Meijer H."/>
            <person name="Minx P."/>
            <person name="Morris P."/>
            <person name="Nelson J."/>
            <person name="Phuntumart V."/>
            <person name="Qutob D."/>
            <person name="Rehmany A."/>
            <person name="Rougon-Cardoso A."/>
            <person name="Ryden P."/>
            <person name="Torto-Alalibo T."/>
            <person name="Studholme D."/>
            <person name="Wang Y."/>
            <person name="Win J."/>
            <person name="Wood J."/>
            <person name="Clifton S.W."/>
            <person name="Rogers J."/>
            <person name="Van den Ackerveken G."/>
            <person name="Jones J.D."/>
            <person name="McDowell J.M."/>
            <person name="Beynon J."/>
            <person name="Tyler B.M."/>
        </authorList>
    </citation>
    <scope>NUCLEOTIDE SEQUENCE [LARGE SCALE GENOMIC DNA]</scope>
    <source>
        <strain evidence="2">Emoy2</strain>
    </source>
</reference>
<dbReference type="AlphaFoldDB" id="M4B5Z9"/>
<accession>M4B5Z9</accession>
<evidence type="ECO:0000313" key="2">
    <source>
        <dbReference type="Proteomes" id="UP000011713"/>
    </source>
</evidence>
<reference evidence="1" key="2">
    <citation type="submission" date="2015-06" db="UniProtKB">
        <authorList>
            <consortium name="EnsemblProtists"/>
        </authorList>
    </citation>
    <scope>IDENTIFICATION</scope>
    <source>
        <strain evidence="1">Emoy2</strain>
    </source>
</reference>
<dbReference type="HOGENOM" id="CLU_1900244_0_0_1"/>